<dbReference type="PANTHER" id="PTHR31635">
    <property type="entry name" value="REVERSE TRANSCRIPTASE DOMAIN-CONTAINING PROTEIN-RELATED"/>
    <property type="match status" value="1"/>
</dbReference>
<evidence type="ECO:0000313" key="2">
    <source>
        <dbReference type="Proteomes" id="UP001066276"/>
    </source>
</evidence>
<protein>
    <submittedName>
        <fullName evidence="1">Uncharacterized protein</fullName>
    </submittedName>
</protein>
<name>A0AAV7UWB7_PLEWA</name>
<dbReference type="AlphaFoldDB" id="A0AAV7UWB7"/>
<accession>A0AAV7UWB7</accession>
<dbReference type="Proteomes" id="UP001066276">
    <property type="component" value="Chromosome 2_2"/>
</dbReference>
<comment type="caution">
    <text evidence="1">The sequence shown here is derived from an EMBL/GenBank/DDBJ whole genome shotgun (WGS) entry which is preliminary data.</text>
</comment>
<reference evidence="1" key="1">
    <citation type="journal article" date="2022" name="bioRxiv">
        <title>Sequencing and chromosome-scale assembly of the giantPleurodeles waltlgenome.</title>
        <authorList>
            <person name="Brown T."/>
            <person name="Elewa A."/>
            <person name="Iarovenko S."/>
            <person name="Subramanian E."/>
            <person name="Araus A.J."/>
            <person name="Petzold A."/>
            <person name="Susuki M."/>
            <person name="Suzuki K.-i.T."/>
            <person name="Hayashi T."/>
            <person name="Toyoda A."/>
            <person name="Oliveira C."/>
            <person name="Osipova E."/>
            <person name="Leigh N.D."/>
            <person name="Simon A."/>
            <person name="Yun M.H."/>
        </authorList>
    </citation>
    <scope>NUCLEOTIDE SEQUENCE</scope>
    <source>
        <strain evidence="1">20211129_DDA</strain>
        <tissue evidence="1">Liver</tissue>
    </source>
</reference>
<proteinExistence type="predicted"/>
<sequence length="124" mass="14335">MTASLWPRWESNVSIEVLDEQGQSVCTTEPIADRFCRYYTTLYKAQPTVDDDSTEDYLARIAIKCLTNEQRERLMAPLEPGEIRAVLKDMPAGQAPIMDGLTVAFYKTYQDILIHYLRRWPQMA</sequence>
<gene>
    <name evidence="1" type="ORF">NDU88_002681</name>
</gene>
<organism evidence="1 2">
    <name type="scientific">Pleurodeles waltl</name>
    <name type="common">Iberian ribbed newt</name>
    <dbReference type="NCBI Taxonomy" id="8319"/>
    <lineage>
        <taxon>Eukaryota</taxon>
        <taxon>Metazoa</taxon>
        <taxon>Chordata</taxon>
        <taxon>Craniata</taxon>
        <taxon>Vertebrata</taxon>
        <taxon>Euteleostomi</taxon>
        <taxon>Amphibia</taxon>
        <taxon>Batrachia</taxon>
        <taxon>Caudata</taxon>
        <taxon>Salamandroidea</taxon>
        <taxon>Salamandridae</taxon>
        <taxon>Pleurodelinae</taxon>
        <taxon>Pleurodeles</taxon>
    </lineage>
</organism>
<dbReference type="EMBL" id="JANPWB010000004">
    <property type="protein sequence ID" value="KAJ1193383.1"/>
    <property type="molecule type" value="Genomic_DNA"/>
</dbReference>
<evidence type="ECO:0000313" key="1">
    <source>
        <dbReference type="EMBL" id="KAJ1193383.1"/>
    </source>
</evidence>
<dbReference type="PANTHER" id="PTHR31635:SF196">
    <property type="entry name" value="REVERSE TRANSCRIPTASE DOMAIN-CONTAINING PROTEIN-RELATED"/>
    <property type="match status" value="1"/>
</dbReference>
<keyword evidence="2" id="KW-1185">Reference proteome</keyword>